<reference evidence="3" key="1">
    <citation type="submission" date="2021-11" db="EMBL/GenBank/DDBJ databases">
        <authorList>
            <person name="Schell T."/>
        </authorList>
    </citation>
    <scope>NUCLEOTIDE SEQUENCE</scope>
    <source>
        <strain evidence="3">M5</strain>
    </source>
</reference>
<keyword evidence="1" id="KW-0732">Signal</keyword>
<dbReference type="EMBL" id="CAKKLH010000101">
    <property type="protein sequence ID" value="CAH0102982.1"/>
    <property type="molecule type" value="Genomic_DNA"/>
</dbReference>
<proteinExistence type="predicted"/>
<dbReference type="InterPro" id="IPR001254">
    <property type="entry name" value="Trypsin_dom"/>
</dbReference>
<evidence type="ECO:0000256" key="1">
    <source>
        <dbReference type="SAM" id="SignalP"/>
    </source>
</evidence>
<protein>
    <recommendedName>
        <fullName evidence="2">Peptidase S1 domain-containing protein</fullName>
    </recommendedName>
</protein>
<feature type="signal peptide" evidence="1">
    <location>
        <begin position="1"/>
        <end position="22"/>
    </location>
</feature>
<dbReference type="OrthoDB" id="5565075at2759"/>
<dbReference type="Pfam" id="PF00089">
    <property type="entry name" value="Trypsin"/>
    <property type="match status" value="1"/>
</dbReference>
<dbReference type="AlphaFoldDB" id="A0A8J2WL08"/>
<gene>
    <name evidence="3" type="ORF">DGAL_LOCUS5510</name>
</gene>
<dbReference type="SUPFAM" id="SSF50494">
    <property type="entry name" value="Trypsin-like serine proteases"/>
    <property type="match status" value="1"/>
</dbReference>
<dbReference type="GO" id="GO:0004252">
    <property type="term" value="F:serine-type endopeptidase activity"/>
    <property type="evidence" value="ECO:0007669"/>
    <property type="project" value="InterPro"/>
</dbReference>
<dbReference type="InterPro" id="IPR051333">
    <property type="entry name" value="CLIP_Serine_Protease"/>
</dbReference>
<dbReference type="Gene3D" id="2.40.10.10">
    <property type="entry name" value="Trypsin-like serine proteases"/>
    <property type="match status" value="1"/>
</dbReference>
<sequence length="303" mass="33269">MSDTLGFVSFALVLILTGVGLCQDPVTAGQDNRNVLTAKSNSFDECGVANSLIDDTNNSLLDYGEETEPNEFPYGRRIYCSRQYRRSCAGGLIDDRWILTISSCASKDSTVIKVVLGAHDLSAKTEDNRQVFNVLDVFSYDDQGNQITLLRLSSVVTYTKYIRPVCLPSWDDPDFANETVVVTGWTPSDESVLLKETAQVKPVCFSESYNNHSICTRPLDNNAGDPMNFQMPDGRWKQIGLYSGTVSAFGSTSSAYTRISFYSSWIRDTIAAHPSNSAAASSVNTTTSIAVLMSFLLLFISLN</sequence>
<dbReference type="GO" id="GO:0006508">
    <property type="term" value="P:proteolysis"/>
    <property type="evidence" value="ECO:0007669"/>
    <property type="project" value="InterPro"/>
</dbReference>
<evidence type="ECO:0000259" key="2">
    <source>
        <dbReference type="PROSITE" id="PS50240"/>
    </source>
</evidence>
<evidence type="ECO:0000313" key="3">
    <source>
        <dbReference type="EMBL" id="CAH0102982.1"/>
    </source>
</evidence>
<dbReference type="SMART" id="SM00020">
    <property type="entry name" value="Tryp_SPc"/>
    <property type="match status" value="1"/>
</dbReference>
<feature type="domain" description="Peptidase S1" evidence="2">
    <location>
        <begin position="61"/>
        <end position="271"/>
    </location>
</feature>
<feature type="chain" id="PRO_5035173896" description="Peptidase S1 domain-containing protein" evidence="1">
    <location>
        <begin position="23"/>
        <end position="303"/>
    </location>
</feature>
<evidence type="ECO:0000313" key="4">
    <source>
        <dbReference type="Proteomes" id="UP000789390"/>
    </source>
</evidence>
<keyword evidence="4" id="KW-1185">Reference proteome</keyword>
<dbReference type="InterPro" id="IPR043504">
    <property type="entry name" value="Peptidase_S1_PA_chymotrypsin"/>
</dbReference>
<dbReference type="Proteomes" id="UP000789390">
    <property type="component" value="Unassembled WGS sequence"/>
</dbReference>
<dbReference type="PANTHER" id="PTHR24260">
    <property type="match status" value="1"/>
</dbReference>
<dbReference type="PROSITE" id="PS50240">
    <property type="entry name" value="TRYPSIN_DOM"/>
    <property type="match status" value="1"/>
</dbReference>
<dbReference type="InterPro" id="IPR009003">
    <property type="entry name" value="Peptidase_S1_PA"/>
</dbReference>
<name>A0A8J2WL08_9CRUS</name>
<comment type="caution">
    <text evidence="3">The sequence shown here is derived from an EMBL/GenBank/DDBJ whole genome shotgun (WGS) entry which is preliminary data.</text>
</comment>
<organism evidence="3 4">
    <name type="scientific">Daphnia galeata</name>
    <dbReference type="NCBI Taxonomy" id="27404"/>
    <lineage>
        <taxon>Eukaryota</taxon>
        <taxon>Metazoa</taxon>
        <taxon>Ecdysozoa</taxon>
        <taxon>Arthropoda</taxon>
        <taxon>Crustacea</taxon>
        <taxon>Branchiopoda</taxon>
        <taxon>Diplostraca</taxon>
        <taxon>Cladocera</taxon>
        <taxon>Anomopoda</taxon>
        <taxon>Daphniidae</taxon>
        <taxon>Daphnia</taxon>
    </lineage>
</organism>
<accession>A0A8J2WL08</accession>
<dbReference type="PANTHER" id="PTHR24260:SF145">
    <property type="entry name" value="FI17609P1-RELATED"/>
    <property type="match status" value="1"/>
</dbReference>